<feature type="region of interest" description="Disordered" evidence="1">
    <location>
        <begin position="254"/>
        <end position="286"/>
    </location>
</feature>
<organism evidence="2 3">
    <name type="scientific">Chlorella vulgaris</name>
    <name type="common">Green alga</name>
    <dbReference type="NCBI Taxonomy" id="3077"/>
    <lineage>
        <taxon>Eukaryota</taxon>
        <taxon>Viridiplantae</taxon>
        <taxon>Chlorophyta</taxon>
        <taxon>core chlorophytes</taxon>
        <taxon>Trebouxiophyceae</taxon>
        <taxon>Chlorellales</taxon>
        <taxon>Chlorellaceae</taxon>
        <taxon>Chlorella clade</taxon>
        <taxon>Chlorella</taxon>
    </lineage>
</organism>
<proteinExistence type="predicted"/>
<reference evidence="2" key="1">
    <citation type="journal article" date="2019" name="Plant J.">
        <title>Chlorella vulgaris genome assembly and annotation reveals the molecular basis for metabolic acclimation to high light conditions.</title>
        <authorList>
            <person name="Cecchin M."/>
            <person name="Marcolungo L."/>
            <person name="Rossato M."/>
            <person name="Girolomoni L."/>
            <person name="Cosentino E."/>
            <person name="Cuine S."/>
            <person name="Li-Beisson Y."/>
            <person name="Delledonne M."/>
            <person name="Ballottari M."/>
        </authorList>
    </citation>
    <scope>NUCLEOTIDE SEQUENCE</scope>
    <source>
        <strain evidence="2">211/11P</strain>
    </source>
</reference>
<dbReference type="EMBL" id="SIDB01000010">
    <property type="protein sequence ID" value="KAI3426991.1"/>
    <property type="molecule type" value="Genomic_DNA"/>
</dbReference>
<gene>
    <name evidence="2" type="ORF">D9Q98_006935</name>
</gene>
<accession>A0A9D4TJA1</accession>
<evidence type="ECO:0000313" key="2">
    <source>
        <dbReference type="EMBL" id="KAI3426991.1"/>
    </source>
</evidence>
<evidence type="ECO:0000313" key="3">
    <source>
        <dbReference type="Proteomes" id="UP001055712"/>
    </source>
</evidence>
<dbReference type="AlphaFoldDB" id="A0A9D4TJA1"/>
<keyword evidence="3" id="KW-1185">Reference proteome</keyword>
<protein>
    <submittedName>
        <fullName evidence="2">Uncharacterized protein</fullName>
    </submittedName>
</protein>
<name>A0A9D4TJA1_CHLVU</name>
<dbReference type="Proteomes" id="UP001055712">
    <property type="component" value="Unassembled WGS sequence"/>
</dbReference>
<reference evidence="2" key="2">
    <citation type="submission" date="2020-11" db="EMBL/GenBank/DDBJ databases">
        <authorList>
            <person name="Cecchin M."/>
            <person name="Marcolungo L."/>
            <person name="Rossato M."/>
            <person name="Girolomoni L."/>
            <person name="Cosentino E."/>
            <person name="Cuine S."/>
            <person name="Li-Beisson Y."/>
            <person name="Delledonne M."/>
            <person name="Ballottari M."/>
        </authorList>
    </citation>
    <scope>NUCLEOTIDE SEQUENCE</scope>
    <source>
        <strain evidence="2">211/11P</strain>
        <tissue evidence="2">Whole cell</tissue>
    </source>
</reference>
<feature type="compositionally biased region" description="Basic and acidic residues" evidence="1">
    <location>
        <begin position="272"/>
        <end position="286"/>
    </location>
</feature>
<evidence type="ECO:0000256" key="1">
    <source>
        <dbReference type="SAM" id="MobiDB-lite"/>
    </source>
</evidence>
<comment type="caution">
    <text evidence="2">The sequence shown here is derived from an EMBL/GenBank/DDBJ whole genome shotgun (WGS) entry which is preliminary data.</text>
</comment>
<sequence length="286" mass="30611">MGNSHPQPGSNEFAAEFQRIEAAISCEEAKFELQRDTESLRQLHLQLIDMKIACAKHWCTFTSELVKRHKNAAKLSCCFNVSLECQRAVAWRRTQHAFYHRLLALLEEEKSALQQRCPAMEIPLPSLEAVPEALPIGDDICSSCTLCLRLLRWEPLLHCGQDGSVQDFKWLPHTGLPYVEELGPGTPPAGLEAARQPCTNTFGIAQVAQPTGTATSPGLAQAEEVHLAAAATGGGQGQAAASLAASAGAFSASSAGVDAGATHSPDASAENKSVEAREHQAELQAH</sequence>